<reference evidence="1 2" key="1">
    <citation type="submission" date="2020-12" db="EMBL/GenBank/DDBJ databases">
        <title>Draft genome sequence of furan degrading bacterial strain FUR100.</title>
        <authorList>
            <person name="Woiski C."/>
        </authorList>
    </citation>
    <scope>NUCLEOTIDE SEQUENCE [LARGE SCALE GENOMIC DNA]</scope>
    <source>
        <strain evidence="1 2">FUR100</strain>
    </source>
</reference>
<organism evidence="1 2">
    <name type="scientific">Rhodococcus erythropolis</name>
    <name type="common">Arthrobacter picolinophilus</name>
    <dbReference type="NCBI Taxonomy" id="1833"/>
    <lineage>
        <taxon>Bacteria</taxon>
        <taxon>Bacillati</taxon>
        <taxon>Actinomycetota</taxon>
        <taxon>Actinomycetes</taxon>
        <taxon>Mycobacteriales</taxon>
        <taxon>Nocardiaceae</taxon>
        <taxon>Rhodococcus</taxon>
        <taxon>Rhodococcus erythropolis group</taxon>
    </lineage>
</organism>
<comment type="caution">
    <text evidence="1">The sequence shown here is derived from an EMBL/GenBank/DDBJ whole genome shotgun (WGS) entry which is preliminary data.</text>
</comment>
<keyword evidence="2" id="KW-1185">Reference proteome</keyword>
<dbReference type="AlphaFoldDB" id="A0A8I0ZYS0"/>
<dbReference type="EMBL" id="JAECSB010000047">
    <property type="protein sequence ID" value="MBH5143876.1"/>
    <property type="molecule type" value="Genomic_DNA"/>
</dbReference>
<accession>A0A8I0ZYS0</accession>
<name>A0A8I0ZYS0_RHOER</name>
<sequence length="97" mass="11484">MKTGSDNRRWMILERPKPAKVSDAEEYWLFAPSQLSARCAYWVRQIERGWLPNRRIVREGYQNGADWYGIYIWEYLNVLDPLITQKRTQLASSCSNA</sequence>
<gene>
    <name evidence="1" type="ORF">I3517_14780</name>
</gene>
<evidence type="ECO:0000313" key="2">
    <source>
        <dbReference type="Proteomes" id="UP000627573"/>
    </source>
</evidence>
<dbReference type="Proteomes" id="UP000627573">
    <property type="component" value="Unassembled WGS sequence"/>
</dbReference>
<proteinExistence type="predicted"/>
<protein>
    <submittedName>
        <fullName evidence="1">Uncharacterized protein</fullName>
    </submittedName>
</protein>
<evidence type="ECO:0000313" key="1">
    <source>
        <dbReference type="EMBL" id="MBH5143876.1"/>
    </source>
</evidence>
<dbReference type="RefSeq" id="WP_182262680.1">
    <property type="nucleotide sequence ID" value="NZ_JABBPH010000001.1"/>
</dbReference>